<comment type="cofactor">
    <cofactor evidence="1">
        <name>K(+)</name>
        <dbReference type="ChEBI" id="CHEBI:29103"/>
    </cofactor>
</comment>
<evidence type="ECO:0000256" key="4">
    <source>
        <dbReference type="ARBA" id="ARBA00012142"/>
    </source>
</evidence>
<dbReference type="Pfam" id="PF02887">
    <property type="entry name" value="PK_C"/>
    <property type="match status" value="1"/>
</dbReference>
<protein>
    <recommendedName>
        <fullName evidence="4 13">Pyruvate kinase</fullName>
        <ecNumber evidence="4 13">2.7.1.40</ecNumber>
    </recommendedName>
</protein>
<dbReference type="GO" id="GO:0000287">
    <property type="term" value="F:magnesium ion binding"/>
    <property type="evidence" value="ECO:0007669"/>
    <property type="project" value="UniProtKB-UniRule"/>
</dbReference>
<dbReference type="KEGG" id="dds:Ddes_1103"/>
<dbReference type="PRINTS" id="PR01050">
    <property type="entry name" value="PYRUVTKNASE"/>
</dbReference>
<evidence type="ECO:0000256" key="8">
    <source>
        <dbReference type="ARBA" id="ARBA00022777"/>
    </source>
</evidence>
<dbReference type="AlphaFoldDB" id="B8IZT1"/>
<evidence type="ECO:0000259" key="16">
    <source>
        <dbReference type="Pfam" id="PF02887"/>
    </source>
</evidence>
<evidence type="ECO:0000256" key="14">
    <source>
        <dbReference type="RuleBase" id="RU000504"/>
    </source>
</evidence>
<keyword evidence="12 17" id="KW-0670">Pyruvate</keyword>
<evidence type="ECO:0000256" key="7">
    <source>
        <dbReference type="ARBA" id="ARBA00022741"/>
    </source>
</evidence>
<dbReference type="InterPro" id="IPR015806">
    <property type="entry name" value="Pyrv_Knase_insert_dom_sf"/>
</dbReference>
<comment type="similarity">
    <text evidence="3 14">Belongs to the pyruvate kinase family.</text>
</comment>
<accession>B8IZT1</accession>
<evidence type="ECO:0000256" key="11">
    <source>
        <dbReference type="ARBA" id="ARBA00023152"/>
    </source>
</evidence>
<evidence type="ECO:0000256" key="1">
    <source>
        <dbReference type="ARBA" id="ARBA00001958"/>
    </source>
</evidence>
<reference evidence="17" key="1">
    <citation type="submission" date="2009-01" db="EMBL/GenBank/DDBJ databases">
        <title>Complete sequence of Desulfovibrio desulfuricans subsp. desulfuricans str. ATCC 27774.</title>
        <authorList>
            <consortium name="US DOE Joint Genome Institute"/>
            <person name="Lucas S."/>
            <person name="Copeland A."/>
            <person name="Lapidus A."/>
            <person name="Glavina del Rio T."/>
            <person name="Tice H."/>
            <person name="Bruce D."/>
            <person name="Goodwin L."/>
            <person name="Pitluck S."/>
            <person name="Sims D."/>
            <person name="Lu M."/>
            <person name="Kiss H."/>
            <person name="Meineke L."/>
            <person name="Brettin T."/>
            <person name="Detter J.C."/>
            <person name="Han C."/>
            <person name="Larimer F."/>
            <person name="Land M."/>
            <person name="Hauser L."/>
            <person name="Kyrpides N."/>
            <person name="Ovchinnikova G."/>
            <person name="Hazen T.C."/>
        </authorList>
    </citation>
    <scope>NUCLEOTIDE SEQUENCE [LARGE SCALE GENOMIC DNA]</scope>
    <source>
        <strain evidence="17">ATCC 27774</strain>
    </source>
</reference>
<evidence type="ECO:0000256" key="2">
    <source>
        <dbReference type="ARBA" id="ARBA00004997"/>
    </source>
</evidence>
<dbReference type="Gene3D" id="3.40.1380.20">
    <property type="entry name" value="Pyruvate kinase, C-terminal domain"/>
    <property type="match status" value="1"/>
</dbReference>
<comment type="pathway">
    <text evidence="2 14">Carbohydrate degradation; glycolysis; pyruvate from D-glyceraldehyde 3-phosphate: step 5/5.</text>
</comment>
<dbReference type="GO" id="GO:0004743">
    <property type="term" value="F:pyruvate kinase activity"/>
    <property type="evidence" value="ECO:0007669"/>
    <property type="project" value="UniProtKB-UniRule"/>
</dbReference>
<dbReference type="SUPFAM" id="SSF50800">
    <property type="entry name" value="PK beta-barrel domain-like"/>
    <property type="match status" value="1"/>
</dbReference>
<dbReference type="InterPro" id="IPR015793">
    <property type="entry name" value="Pyrv_Knase_brl"/>
</dbReference>
<dbReference type="SUPFAM" id="SSF51621">
    <property type="entry name" value="Phosphoenolpyruvate/pyruvate domain"/>
    <property type="match status" value="1"/>
</dbReference>
<gene>
    <name evidence="17" type="ordered locus">Ddes_1103</name>
</gene>
<feature type="domain" description="Pyruvate kinase C-terminal" evidence="16">
    <location>
        <begin position="356"/>
        <end position="469"/>
    </location>
</feature>
<dbReference type="InterPro" id="IPR001697">
    <property type="entry name" value="Pyr_Knase"/>
</dbReference>
<sequence>MRTKIVATIGPASNSREKLHELAEAGVSVFRLNFSHGAAADFVNIIKNIREVEQSLGRPITIMQDLSGPKIRLGVVPEGTIEVEKGMRLLLGPSQSRVDEMAYLPFDHEEILESLEPGDRLVLADGGLQFIVQARRADDLVLLEADNSGIVTSRKGLALPGKATKVRALTDKDKKDLADGLKLGVDAVAISYVQTADDVREAKELIAAAGQNLPVVVKLERQSAVDNLAEILAETDVVMVARGDLGVECPLPLLPALQKRIISACNKASKPVIVATQMLLSMVNSPAPTRAETTDVANAVLDGADCVMLSEETAMGNFPVDTVRYMRRITDEAEKLLLLNHNLEEPDADKGIPEFLAYSACLLANKAGAKAIVSHSLSGSSARQVSARRPPQQIYALTPDPVTVKALNFVWGVKPVFIDRPQEEPSHLIRAEQFIHDSEDFVADDCAVITAGQVKGSSSTPRGTNLVKIYWK</sequence>
<dbReference type="HOGENOM" id="CLU_015439_0_2_7"/>
<evidence type="ECO:0000256" key="9">
    <source>
        <dbReference type="ARBA" id="ARBA00022840"/>
    </source>
</evidence>
<dbReference type="eggNOG" id="COG0469">
    <property type="taxonomic scope" value="Bacteria"/>
</dbReference>
<dbReference type="SUPFAM" id="SSF52935">
    <property type="entry name" value="PK C-terminal domain-like"/>
    <property type="match status" value="1"/>
</dbReference>
<evidence type="ECO:0000256" key="12">
    <source>
        <dbReference type="ARBA" id="ARBA00023317"/>
    </source>
</evidence>
<dbReference type="Gene3D" id="3.20.20.60">
    <property type="entry name" value="Phosphoenolpyruvate-binding domains"/>
    <property type="match status" value="1"/>
</dbReference>
<evidence type="ECO:0000256" key="10">
    <source>
        <dbReference type="ARBA" id="ARBA00022842"/>
    </source>
</evidence>
<keyword evidence="9" id="KW-0067">ATP-binding</keyword>
<organism evidence="17">
    <name type="scientific">Desulfovibrio desulfuricans (strain ATCC 27774 / DSM 6949 / MB)</name>
    <dbReference type="NCBI Taxonomy" id="525146"/>
    <lineage>
        <taxon>Bacteria</taxon>
        <taxon>Pseudomonadati</taxon>
        <taxon>Thermodesulfobacteriota</taxon>
        <taxon>Desulfovibrionia</taxon>
        <taxon>Desulfovibrionales</taxon>
        <taxon>Desulfovibrionaceae</taxon>
        <taxon>Desulfovibrio</taxon>
    </lineage>
</organism>
<dbReference type="InterPro" id="IPR015813">
    <property type="entry name" value="Pyrv/PenolPyrv_kinase-like_dom"/>
</dbReference>
<dbReference type="InterPro" id="IPR015795">
    <property type="entry name" value="Pyrv_Knase_C"/>
</dbReference>
<keyword evidence="11 14" id="KW-0324">Glycolysis</keyword>
<evidence type="ECO:0000256" key="5">
    <source>
        <dbReference type="ARBA" id="ARBA00022679"/>
    </source>
</evidence>
<dbReference type="PANTHER" id="PTHR11817">
    <property type="entry name" value="PYRUVATE KINASE"/>
    <property type="match status" value="1"/>
</dbReference>
<comment type="catalytic activity">
    <reaction evidence="14">
        <text>pyruvate + ATP = phosphoenolpyruvate + ADP + H(+)</text>
        <dbReference type="Rhea" id="RHEA:18157"/>
        <dbReference type="ChEBI" id="CHEBI:15361"/>
        <dbReference type="ChEBI" id="CHEBI:15378"/>
        <dbReference type="ChEBI" id="CHEBI:30616"/>
        <dbReference type="ChEBI" id="CHEBI:58702"/>
        <dbReference type="ChEBI" id="CHEBI:456216"/>
        <dbReference type="EC" id="2.7.1.40"/>
    </reaction>
</comment>
<dbReference type="UniPathway" id="UPA00109">
    <property type="reaction ID" value="UER00188"/>
</dbReference>
<dbReference type="EC" id="2.7.1.40" evidence="4 13"/>
<proteinExistence type="inferred from homology"/>
<dbReference type="InterPro" id="IPR018209">
    <property type="entry name" value="Pyrv_Knase_AS"/>
</dbReference>
<dbReference type="STRING" id="525146.Ddes_1103"/>
<dbReference type="Pfam" id="PF00224">
    <property type="entry name" value="PK"/>
    <property type="match status" value="1"/>
</dbReference>
<keyword evidence="7" id="KW-0547">Nucleotide-binding</keyword>
<keyword evidence="10 14" id="KW-0460">Magnesium</keyword>
<evidence type="ECO:0000259" key="15">
    <source>
        <dbReference type="Pfam" id="PF00224"/>
    </source>
</evidence>
<dbReference type="Gene3D" id="2.40.33.10">
    <property type="entry name" value="PK beta-barrel domain-like"/>
    <property type="match status" value="1"/>
</dbReference>
<dbReference type="NCBIfam" id="TIGR01064">
    <property type="entry name" value="pyruv_kin"/>
    <property type="match status" value="1"/>
</dbReference>
<dbReference type="InterPro" id="IPR040442">
    <property type="entry name" value="Pyrv_kinase-like_dom_sf"/>
</dbReference>
<dbReference type="NCBIfam" id="NF004491">
    <property type="entry name" value="PRK05826.1"/>
    <property type="match status" value="1"/>
</dbReference>
<evidence type="ECO:0000256" key="13">
    <source>
        <dbReference type="NCBIfam" id="TIGR01064"/>
    </source>
</evidence>
<dbReference type="GO" id="GO:0005524">
    <property type="term" value="F:ATP binding"/>
    <property type="evidence" value="ECO:0007669"/>
    <property type="project" value="UniProtKB-KW"/>
</dbReference>
<dbReference type="EMBL" id="CP001358">
    <property type="protein sequence ID" value="ACL49008.1"/>
    <property type="molecule type" value="Genomic_DNA"/>
</dbReference>
<dbReference type="GO" id="GO:0016301">
    <property type="term" value="F:kinase activity"/>
    <property type="evidence" value="ECO:0007669"/>
    <property type="project" value="UniProtKB-KW"/>
</dbReference>
<dbReference type="InterPro" id="IPR011037">
    <property type="entry name" value="Pyrv_Knase-like_insert_dom_sf"/>
</dbReference>
<evidence type="ECO:0000256" key="3">
    <source>
        <dbReference type="ARBA" id="ARBA00008663"/>
    </source>
</evidence>
<dbReference type="GO" id="GO:0030955">
    <property type="term" value="F:potassium ion binding"/>
    <property type="evidence" value="ECO:0007669"/>
    <property type="project" value="UniProtKB-UniRule"/>
</dbReference>
<evidence type="ECO:0000313" key="17">
    <source>
        <dbReference type="EMBL" id="ACL49008.1"/>
    </source>
</evidence>
<dbReference type="PROSITE" id="PS00110">
    <property type="entry name" value="PYRUVATE_KINASE"/>
    <property type="match status" value="1"/>
</dbReference>
<keyword evidence="5 14" id="KW-0808">Transferase</keyword>
<dbReference type="InterPro" id="IPR036918">
    <property type="entry name" value="Pyrv_Knase_C_sf"/>
</dbReference>
<evidence type="ECO:0000256" key="6">
    <source>
        <dbReference type="ARBA" id="ARBA00022723"/>
    </source>
</evidence>
<keyword evidence="8 14" id="KW-0418">Kinase</keyword>
<feature type="domain" description="Pyruvate kinase barrel" evidence="15">
    <location>
        <begin position="2"/>
        <end position="323"/>
    </location>
</feature>
<keyword evidence="6" id="KW-0479">Metal-binding</keyword>
<name>B8IZT1_DESDA</name>